<keyword evidence="1" id="KW-0449">Lipoprotein</keyword>
<dbReference type="InterPro" id="IPR019076">
    <property type="entry name" value="Spore_lipoprot_YhcN/YlaJ-like"/>
</dbReference>
<sequence length="148" mass="17007">MNKKQARTPYCEKKGMVDIRQFITLLCVLLLLSGCMPNEFKFENLTNEDAAKAEELLKKDERVKGAAALFHDDHLLVGIRVKTFSRFNKRKIASEIEKKLKEEYPDLAVFVSADSKILNETNKLILKKDEKGLKKKIHNLITLAEEET</sequence>
<comment type="caution">
    <text evidence="1">The sequence shown here is derived from an EMBL/GenBank/DDBJ whole genome shotgun (WGS) entry which is preliminary data.</text>
</comment>
<dbReference type="Pfam" id="PF09580">
    <property type="entry name" value="Spore_YhcN_YlaJ"/>
    <property type="match status" value="1"/>
</dbReference>
<gene>
    <name evidence="1" type="ORF">ACFPTP_15390</name>
</gene>
<dbReference type="PROSITE" id="PS51257">
    <property type="entry name" value="PROKAR_LIPOPROTEIN"/>
    <property type="match status" value="1"/>
</dbReference>
<dbReference type="Proteomes" id="UP001596071">
    <property type="component" value="Unassembled WGS sequence"/>
</dbReference>
<evidence type="ECO:0000313" key="1">
    <source>
        <dbReference type="EMBL" id="MFC5604617.1"/>
    </source>
</evidence>
<organism evidence="1 2">
    <name type="scientific">Sporosarcina koreensis</name>
    <dbReference type="NCBI Taxonomy" id="334735"/>
    <lineage>
        <taxon>Bacteria</taxon>
        <taxon>Bacillati</taxon>
        <taxon>Bacillota</taxon>
        <taxon>Bacilli</taxon>
        <taxon>Bacillales</taxon>
        <taxon>Caryophanaceae</taxon>
        <taxon>Sporosarcina</taxon>
    </lineage>
</organism>
<accession>A0ABW0U045</accession>
<proteinExistence type="predicted"/>
<protein>
    <submittedName>
        <fullName evidence="1">YhcN/YlaJ family sporulation lipoprotein</fullName>
    </submittedName>
</protein>
<dbReference type="EMBL" id="JBHSNP010000028">
    <property type="protein sequence ID" value="MFC5604617.1"/>
    <property type="molecule type" value="Genomic_DNA"/>
</dbReference>
<dbReference type="RefSeq" id="WP_381446562.1">
    <property type="nucleotide sequence ID" value="NZ_JBHSNP010000028.1"/>
</dbReference>
<reference evidence="2" key="1">
    <citation type="journal article" date="2019" name="Int. J. Syst. Evol. Microbiol.">
        <title>The Global Catalogue of Microorganisms (GCM) 10K type strain sequencing project: providing services to taxonomists for standard genome sequencing and annotation.</title>
        <authorList>
            <consortium name="The Broad Institute Genomics Platform"/>
            <consortium name="The Broad Institute Genome Sequencing Center for Infectious Disease"/>
            <person name="Wu L."/>
            <person name="Ma J."/>
        </authorList>
    </citation>
    <scope>NUCLEOTIDE SEQUENCE [LARGE SCALE GENOMIC DNA]</scope>
    <source>
        <strain evidence="2">KACC 11299</strain>
    </source>
</reference>
<name>A0ABW0U045_9BACL</name>
<evidence type="ECO:0000313" key="2">
    <source>
        <dbReference type="Proteomes" id="UP001596071"/>
    </source>
</evidence>
<keyword evidence="2" id="KW-1185">Reference proteome</keyword>